<evidence type="ECO:0000313" key="2">
    <source>
        <dbReference type="Proteomes" id="UP001153269"/>
    </source>
</evidence>
<keyword evidence="2" id="KW-1185">Reference proteome</keyword>
<organism evidence="1 2">
    <name type="scientific">Pleuronectes platessa</name>
    <name type="common">European plaice</name>
    <dbReference type="NCBI Taxonomy" id="8262"/>
    <lineage>
        <taxon>Eukaryota</taxon>
        <taxon>Metazoa</taxon>
        <taxon>Chordata</taxon>
        <taxon>Craniata</taxon>
        <taxon>Vertebrata</taxon>
        <taxon>Euteleostomi</taxon>
        <taxon>Actinopterygii</taxon>
        <taxon>Neopterygii</taxon>
        <taxon>Teleostei</taxon>
        <taxon>Neoteleostei</taxon>
        <taxon>Acanthomorphata</taxon>
        <taxon>Carangaria</taxon>
        <taxon>Pleuronectiformes</taxon>
        <taxon>Pleuronectoidei</taxon>
        <taxon>Pleuronectidae</taxon>
        <taxon>Pleuronectes</taxon>
    </lineage>
</organism>
<reference evidence="1" key="1">
    <citation type="submission" date="2020-03" db="EMBL/GenBank/DDBJ databases">
        <authorList>
            <person name="Weist P."/>
        </authorList>
    </citation>
    <scope>NUCLEOTIDE SEQUENCE</scope>
</reference>
<comment type="caution">
    <text evidence="1">The sequence shown here is derived from an EMBL/GenBank/DDBJ whole genome shotgun (WGS) entry which is preliminary data.</text>
</comment>
<dbReference type="Proteomes" id="UP001153269">
    <property type="component" value="Unassembled WGS sequence"/>
</dbReference>
<dbReference type="EMBL" id="CADEAL010000280">
    <property type="protein sequence ID" value="CAB1417718.1"/>
    <property type="molecule type" value="Genomic_DNA"/>
</dbReference>
<protein>
    <submittedName>
        <fullName evidence="1">Uncharacterized protein</fullName>
    </submittedName>
</protein>
<proteinExistence type="predicted"/>
<dbReference type="AlphaFoldDB" id="A0A9N7TU29"/>
<sequence length="212" mass="23064">MWLRQPGVRAPLCPLPNPNSTTFIRHTSNKEDFDTTKAMSVLSFPPSSSTSSSSTSPVECTELKSSVEIGVYGSQPDVESWSHSAELNEQPVVPSISVASFVVVRCRPSHRGEVSSRKALFLIAPPLTPHEGDSFFPSISVLSVRPLFQLEKSFLIGLNLAPDPLWRPEQVEKVADPRIAGPFTKMTSLDQTVPTVLNKAQACFGVGVPLLH</sequence>
<name>A0A9N7TU29_PLEPL</name>
<accession>A0A9N7TU29</accession>
<gene>
    <name evidence="1" type="ORF">PLEPLA_LOCUS5537</name>
</gene>
<evidence type="ECO:0000313" key="1">
    <source>
        <dbReference type="EMBL" id="CAB1417718.1"/>
    </source>
</evidence>